<dbReference type="AlphaFoldDB" id="A0A6G1CYW4"/>
<gene>
    <name evidence="2" type="ORF">E2562_003907</name>
</gene>
<sequence>MGVWRCQLSQRPPLLFLPLPTSPPSSAPLPPVTGGVSSLGVLFFCFRRRLPRLRHHLPRRHLWLLFYRSLAVSAPSVSSSSVSAAAYLTSAASGSSSVGRRP</sequence>
<evidence type="ECO:0000313" key="2">
    <source>
        <dbReference type="EMBL" id="KAF0905309.1"/>
    </source>
</evidence>
<organism evidence="2 3">
    <name type="scientific">Oryza meyeriana var. granulata</name>
    <dbReference type="NCBI Taxonomy" id="110450"/>
    <lineage>
        <taxon>Eukaryota</taxon>
        <taxon>Viridiplantae</taxon>
        <taxon>Streptophyta</taxon>
        <taxon>Embryophyta</taxon>
        <taxon>Tracheophyta</taxon>
        <taxon>Spermatophyta</taxon>
        <taxon>Magnoliopsida</taxon>
        <taxon>Liliopsida</taxon>
        <taxon>Poales</taxon>
        <taxon>Poaceae</taxon>
        <taxon>BOP clade</taxon>
        <taxon>Oryzoideae</taxon>
        <taxon>Oryzeae</taxon>
        <taxon>Oryzinae</taxon>
        <taxon>Oryza</taxon>
        <taxon>Oryza meyeriana</taxon>
    </lineage>
</organism>
<dbReference type="Proteomes" id="UP000479710">
    <property type="component" value="Unassembled WGS sequence"/>
</dbReference>
<keyword evidence="3" id="KW-1185">Reference proteome</keyword>
<evidence type="ECO:0000313" key="3">
    <source>
        <dbReference type="Proteomes" id="UP000479710"/>
    </source>
</evidence>
<keyword evidence="1" id="KW-0472">Membrane</keyword>
<keyword evidence="1" id="KW-0812">Transmembrane</keyword>
<comment type="caution">
    <text evidence="2">The sequence shown here is derived from an EMBL/GenBank/DDBJ whole genome shotgun (WGS) entry which is preliminary data.</text>
</comment>
<evidence type="ECO:0000256" key="1">
    <source>
        <dbReference type="SAM" id="Phobius"/>
    </source>
</evidence>
<reference evidence="2 3" key="1">
    <citation type="submission" date="2019-11" db="EMBL/GenBank/DDBJ databases">
        <title>Whole genome sequence of Oryza granulata.</title>
        <authorList>
            <person name="Li W."/>
        </authorList>
    </citation>
    <scope>NUCLEOTIDE SEQUENCE [LARGE SCALE GENOMIC DNA]</scope>
    <source>
        <strain evidence="3">cv. Menghai</strain>
        <tissue evidence="2">Leaf</tissue>
    </source>
</reference>
<dbReference type="EMBL" id="SPHZ02000007">
    <property type="protein sequence ID" value="KAF0905309.1"/>
    <property type="molecule type" value="Genomic_DNA"/>
</dbReference>
<proteinExistence type="predicted"/>
<keyword evidence="1" id="KW-1133">Transmembrane helix</keyword>
<name>A0A6G1CYW4_9ORYZ</name>
<protein>
    <submittedName>
        <fullName evidence="2">Uncharacterized protein</fullName>
    </submittedName>
</protein>
<feature type="transmembrane region" description="Helical" evidence="1">
    <location>
        <begin position="27"/>
        <end position="46"/>
    </location>
</feature>
<accession>A0A6G1CYW4</accession>